<dbReference type="EMBL" id="CYKH01001916">
    <property type="protein sequence ID" value="CUG91381.1"/>
    <property type="molecule type" value="Genomic_DNA"/>
</dbReference>
<dbReference type="PANTHER" id="PTHR24056">
    <property type="entry name" value="CELL DIVISION PROTEIN KINASE"/>
    <property type="match status" value="1"/>
</dbReference>
<dbReference type="PROSITE" id="PS50011">
    <property type="entry name" value="PROTEIN_KINASE_DOM"/>
    <property type="match status" value="1"/>
</dbReference>
<evidence type="ECO:0000256" key="4">
    <source>
        <dbReference type="ARBA" id="ARBA00022679"/>
    </source>
</evidence>
<dbReference type="PROSITE" id="PS00107">
    <property type="entry name" value="PROTEIN_KINASE_ATP"/>
    <property type="match status" value="1"/>
</dbReference>
<dbReference type="InterPro" id="IPR017441">
    <property type="entry name" value="Protein_kinase_ATP_BS"/>
</dbReference>
<comment type="function">
    <text evidence="10">Probably involved in the control of the cell cycle.</text>
</comment>
<dbReference type="Gene3D" id="3.30.200.20">
    <property type="entry name" value="Phosphorylase Kinase, domain 1"/>
    <property type="match status" value="1"/>
</dbReference>
<keyword evidence="17" id="KW-1185">Reference proteome</keyword>
<dbReference type="GO" id="GO:0005634">
    <property type="term" value="C:nucleus"/>
    <property type="evidence" value="ECO:0007669"/>
    <property type="project" value="TreeGrafter"/>
</dbReference>
<dbReference type="GO" id="GO:0004693">
    <property type="term" value="F:cyclin-dependent protein serine/threonine kinase activity"/>
    <property type="evidence" value="ECO:0007669"/>
    <property type="project" value="UniProtKB-EC"/>
</dbReference>
<evidence type="ECO:0000313" key="17">
    <source>
        <dbReference type="Proteomes" id="UP000051952"/>
    </source>
</evidence>
<evidence type="ECO:0000313" key="16">
    <source>
        <dbReference type="EMBL" id="CUG91381.1"/>
    </source>
</evidence>
<keyword evidence="6 16" id="KW-0418">Kinase</keyword>
<feature type="domain" description="Protein kinase" evidence="15">
    <location>
        <begin position="7"/>
        <end position="303"/>
    </location>
</feature>
<evidence type="ECO:0000256" key="9">
    <source>
        <dbReference type="ARBA" id="ARBA00048367"/>
    </source>
</evidence>
<dbReference type="Pfam" id="PF00069">
    <property type="entry name" value="Pkinase"/>
    <property type="match status" value="1"/>
</dbReference>
<comment type="similarity">
    <text evidence="1">Belongs to the protein kinase superfamily. CMGC Ser/Thr protein kinase family. CDC2/CDKX subfamily.</text>
</comment>
<keyword evidence="3 13" id="KW-0723">Serine/threonine-protein kinase</keyword>
<dbReference type="PANTHER" id="PTHR24056:SF552">
    <property type="entry name" value="CELL DIVISION CONTROL PROTEIN 2 HOMOLOG 4"/>
    <property type="match status" value="1"/>
</dbReference>
<feature type="region of interest" description="Disordered" evidence="14">
    <location>
        <begin position="335"/>
        <end position="375"/>
    </location>
</feature>
<dbReference type="CDD" id="cd07829">
    <property type="entry name" value="STKc_CDK_like"/>
    <property type="match status" value="1"/>
</dbReference>
<dbReference type="Proteomes" id="UP000051952">
    <property type="component" value="Unassembled WGS sequence"/>
</dbReference>
<evidence type="ECO:0000256" key="12">
    <source>
        <dbReference type="PROSITE-ProRule" id="PRU10141"/>
    </source>
</evidence>
<dbReference type="GO" id="GO:0005737">
    <property type="term" value="C:cytoplasm"/>
    <property type="evidence" value="ECO:0007669"/>
    <property type="project" value="TreeGrafter"/>
</dbReference>
<dbReference type="Gene3D" id="1.10.510.10">
    <property type="entry name" value="Transferase(Phosphotransferase) domain 1"/>
    <property type="match status" value="1"/>
</dbReference>
<evidence type="ECO:0000256" key="7">
    <source>
        <dbReference type="ARBA" id="ARBA00022840"/>
    </source>
</evidence>
<sequence>MSTAGRFTKLEKLGEGTYGVVYMAREKQTGAVVALKRMNIAAEEEGVPATTIREICLLKELHHENVVRLYDVMFQAPKLTLVFEYCEYDLKKYMDTKPSKRLDLADVKSFMKQMLCGLQYMHSRSVVHRDLKPQNVLLSLNKDVKLGDFGLARVEGIPVKKYSHEAVTLWYRPPDVICGSTNYGLAVDMWSMGCIFAEMVTGLPLFNGHTDAEQLLKIFKLFGTPTRDEWPSMSTLPNIKVVMSDSRQAAHFEQNYPSTFSEMVRNSELKHLGEDGLDLLRRLLHLEPSRRINALDAFRHPFLDGVADAQSRAVETMAVQLQQVLDGIRLGNTPTAAAGGNSASNRGLEYDSTGAPRAPQPPAQPRPQSYNSSNA</sequence>
<evidence type="ECO:0000256" key="14">
    <source>
        <dbReference type="SAM" id="MobiDB-lite"/>
    </source>
</evidence>
<comment type="catalytic activity">
    <reaction evidence="8">
        <text>L-threonyl-[protein] + ATP = O-phospho-L-threonyl-[protein] + ADP + H(+)</text>
        <dbReference type="Rhea" id="RHEA:46608"/>
        <dbReference type="Rhea" id="RHEA-COMP:11060"/>
        <dbReference type="Rhea" id="RHEA-COMP:11605"/>
        <dbReference type="ChEBI" id="CHEBI:15378"/>
        <dbReference type="ChEBI" id="CHEBI:30013"/>
        <dbReference type="ChEBI" id="CHEBI:30616"/>
        <dbReference type="ChEBI" id="CHEBI:61977"/>
        <dbReference type="ChEBI" id="CHEBI:456216"/>
        <dbReference type="EC" id="2.7.11.22"/>
    </reaction>
</comment>
<evidence type="ECO:0000259" key="15">
    <source>
        <dbReference type="PROSITE" id="PS50011"/>
    </source>
</evidence>
<dbReference type="OMA" id="ITMIFEL"/>
<evidence type="ECO:0000256" key="8">
    <source>
        <dbReference type="ARBA" id="ARBA00047811"/>
    </source>
</evidence>
<dbReference type="GO" id="GO:0005524">
    <property type="term" value="F:ATP binding"/>
    <property type="evidence" value="ECO:0007669"/>
    <property type="project" value="UniProtKB-UniRule"/>
</dbReference>
<feature type="compositionally biased region" description="Low complexity" evidence="14">
    <location>
        <begin position="336"/>
        <end position="345"/>
    </location>
</feature>
<dbReference type="GO" id="GO:0000278">
    <property type="term" value="P:mitotic cell cycle"/>
    <property type="evidence" value="ECO:0007669"/>
    <property type="project" value="UniProtKB-ARBA"/>
</dbReference>
<gene>
    <name evidence="16" type="ORF">BSAL_31780</name>
</gene>
<evidence type="ECO:0000256" key="13">
    <source>
        <dbReference type="RuleBase" id="RU000304"/>
    </source>
</evidence>
<evidence type="ECO:0000256" key="2">
    <source>
        <dbReference type="ARBA" id="ARBA00012425"/>
    </source>
</evidence>
<organism evidence="16 17">
    <name type="scientific">Bodo saltans</name>
    <name type="common">Flagellated protozoan</name>
    <dbReference type="NCBI Taxonomy" id="75058"/>
    <lineage>
        <taxon>Eukaryota</taxon>
        <taxon>Discoba</taxon>
        <taxon>Euglenozoa</taxon>
        <taxon>Kinetoplastea</taxon>
        <taxon>Metakinetoplastina</taxon>
        <taxon>Eubodonida</taxon>
        <taxon>Bodonidae</taxon>
        <taxon>Bodo</taxon>
    </lineage>
</organism>
<keyword evidence="4" id="KW-0808">Transferase</keyword>
<dbReference type="OrthoDB" id="1732493at2759"/>
<dbReference type="VEuPathDB" id="TriTrypDB:BSAL_31780"/>
<dbReference type="SMART" id="SM00220">
    <property type="entry name" value="S_TKc"/>
    <property type="match status" value="1"/>
</dbReference>
<name>A0A0S4JMF5_BODSA</name>
<reference evidence="17" key="1">
    <citation type="submission" date="2015-09" db="EMBL/GenBank/DDBJ databases">
        <authorList>
            <consortium name="Pathogen Informatics"/>
        </authorList>
    </citation>
    <scope>NUCLEOTIDE SEQUENCE [LARGE SCALE GENOMIC DNA]</scope>
    <source>
        <strain evidence="17">Lake Konstanz</strain>
    </source>
</reference>
<accession>A0A0S4JMF5</accession>
<evidence type="ECO:0000256" key="1">
    <source>
        <dbReference type="ARBA" id="ARBA00006485"/>
    </source>
</evidence>
<dbReference type="SUPFAM" id="SSF56112">
    <property type="entry name" value="Protein kinase-like (PK-like)"/>
    <property type="match status" value="1"/>
</dbReference>
<dbReference type="InterPro" id="IPR008271">
    <property type="entry name" value="Ser/Thr_kinase_AS"/>
</dbReference>
<dbReference type="FunFam" id="3.30.200.20:FF:000375">
    <property type="entry name" value="Cell division related protein kinase 2"/>
    <property type="match status" value="1"/>
</dbReference>
<dbReference type="InterPro" id="IPR050108">
    <property type="entry name" value="CDK"/>
</dbReference>
<comment type="catalytic activity">
    <reaction evidence="9">
        <text>L-seryl-[protein] + ATP = O-phospho-L-seryl-[protein] + ADP + H(+)</text>
        <dbReference type="Rhea" id="RHEA:17989"/>
        <dbReference type="Rhea" id="RHEA-COMP:9863"/>
        <dbReference type="Rhea" id="RHEA-COMP:11604"/>
        <dbReference type="ChEBI" id="CHEBI:15378"/>
        <dbReference type="ChEBI" id="CHEBI:29999"/>
        <dbReference type="ChEBI" id="CHEBI:30616"/>
        <dbReference type="ChEBI" id="CHEBI:83421"/>
        <dbReference type="ChEBI" id="CHEBI:456216"/>
        <dbReference type="EC" id="2.7.11.22"/>
    </reaction>
</comment>
<feature type="binding site" evidence="12">
    <location>
        <position position="36"/>
    </location>
    <ligand>
        <name>ATP</name>
        <dbReference type="ChEBI" id="CHEBI:30616"/>
    </ligand>
</feature>
<evidence type="ECO:0000256" key="11">
    <source>
        <dbReference type="ARBA" id="ARBA00064639"/>
    </source>
</evidence>
<dbReference type="EC" id="2.7.11.22" evidence="2"/>
<dbReference type="InterPro" id="IPR011009">
    <property type="entry name" value="Kinase-like_dom_sf"/>
</dbReference>
<protein>
    <recommendedName>
        <fullName evidence="2">cyclin-dependent kinase</fullName>
        <ecNumber evidence="2">2.7.11.22</ecNumber>
    </recommendedName>
</protein>
<evidence type="ECO:0000256" key="6">
    <source>
        <dbReference type="ARBA" id="ARBA00022777"/>
    </source>
</evidence>
<dbReference type="AlphaFoldDB" id="A0A0S4JMF5"/>
<evidence type="ECO:0000256" key="10">
    <source>
        <dbReference type="ARBA" id="ARBA00059987"/>
    </source>
</evidence>
<evidence type="ECO:0000256" key="5">
    <source>
        <dbReference type="ARBA" id="ARBA00022741"/>
    </source>
</evidence>
<evidence type="ECO:0000256" key="3">
    <source>
        <dbReference type="ARBA" id="ARBA00022527"/>
    </source>
</evidence>
<dbReference type="PROSITE" id="PS00108">
    <property type="entry name" value="PROTEIN_KINASE_ST"/>
    <property type="match status" value="1"/>
</dbReference>
<keyword evidence="7 12" id="KW-0067">ATP-binding</keyword>
<proteinExistence type="inferred from homology"/>
<comment type="subunit">
    <text evidence="11">Forms a stable but non-covalent complex with a regulatory subunit and with a cyclin.</text>
</comment>
<keyword evidence="5 12" id="KW-0547">Nucleotide-binding</keyword>
<dbReference type="FunFam" id="1.10.510.10:FF:000611">
    <property type="entry name" value="CMGC family protein kinase"/>
    <property type="match status" value="1"/>
</dbReference>
<dbReference type="InterPro" id="IPR000719">
    <property type="entry name" value="Prot_kinase_dom"/>
</dbReference>